<evidence type="ECO:0000256" key="1">
    <source>
        <dbReference type="SAM" id="MobiDB-lite"/>
    </source>
</evidence>
<comment type="caution">
    <text evidence="2">The sequence shown here is derived from an EMBL/GenBank/DDBJ whole genome shotgun (WGS) entry which is preliminary data.</text>
</comment>
<reference evidence="2" key="1">
    <citation type="journal article" date="2019" name="bioRxiv">
        <title>The Genome of the Zebra Mussel, Dreissena polymorpha: A Resource for Invasive Species Research.</title>
        <authorList>
            <person name="McCartney M.A."/>
            <person name="Auch B."/>
            <person name="Kono T."/>
            <person name="Mallez S."/>
            <person name="Zhang Y."/>
            <person name="Obille A."/>
            <person name="Becker A."/>
            <person name="Abrahante J.E."/>
            <person name="Garbe J."/>
            <person name="Badalamenti J.P."/>
            <person name="Herman A."/>
            <person name="Mangelson H."/>
            <person name="Liachko I."/>
            <person name="Sullivan S."/>
            <person name="Sone E.D."/>
            <person name="Koren S."/>
            <person name="Silverstein K.A.T."/>
            <person name="Beckman K.B."/>
            <person name="Gohl D.M."/>
        </authorList>
    </citation>
    <scope>NUCLEOTIDE SEQUENCE</scope>
    <source>
        <strain evidence="2">Duluth1</strain>
        <tissue evidence="2">Whole animal</tissue>
    </source>
</reference>
<sequence>MVLSSLRKHSERTSRPDALQTALTHGFDRRSGTHTQHTSLSHCDTPAPGCNGSTHFKNAMSNWSDQHDEGAERLVSPRSGL</sequence>
<reference evidence="2" key="2">
    <citation type="submission" date="2020-11" db="EMBL/GenBank/DDBJ databases">
        <authorList>
            <person name="McCartney M.A."/>
            <person name="Auch B."/>
            <person name="Kono T."/>
            <person name="Mallez S."/>
            <person name="Becker A."/>
            <person name="Gohl D.M."/>
            <person name="Silverstein K.A.T."/>
            <person name="Koren S."/>
            <person name="Bechman K.B."/>
            <person name="Herman A."/>
            <person name="Abrahante J.E."/>
            <person name="Garbe J."/>
        </authorList>
    </citation>
    <scope>NUCLEOTIDE SEQUENCE</scope>
    <source>
        <strain evidence="2">Duluth1</strain>
        <tissue evidence="2">Whole animal</tissue>
    </source>
</reference>
<evidence type="ECO:0000313" key="2">
    <source>
        <dbReference type="EMBL" id="KAH3713378.1"/>
    </source>
</evidence>
<dbReference type="EMBL" id="JAIWYP010000014">
    <property type="protein sequence ID" value="KAH3713378.1"/>
    <property type="molecule type" value="Genomic_DNA"/>
</dbReference>
<evidence type="ECO:0000313" key="3">
    <source>
        <dbReference type="Proteomes" id="UP000828390"/>
    </source>
</evidence>
<accession>A0A9D4BYL1</accession>
<feature type="region of interest" description="Disordered" evidence="1">
    <location>
        <begin position="25"/>
        <end position="81"/>
    </location>
</feature>
<gene>
    <name evidence="2" type="ORF">DPMN_073170</name>
</gene>
<feature type="compositionally biased region" description="Polar residues" evidence="1">
    <location>
        <begin position="33"/>
        <end position="42"/>
    </location>
</feature>
<name>A0A9D4BYL1_DREPO</name>
<feature type="compositionally biased region" description="Polar residues" evidence="1">
    <location>
        <begin position="51"/>
        <end position="64"/>
    </location>
</feature>
<proteinExistence type="predicted"/>
<dbReference type="AlphaFoldDB" id="A0A9D4BYL1"/>
<keyword evidence="3" id="KW-1185">Reference proteome</keyword>
<dbReference type="Proteomes" id="UP000828390">
    <property type="component" value="Unassembled WGS sequence"/>
</dbReference>
<organism evidence="2 3">
    <name type="scientific">Dreissena polymorpha</name>
    <name type="common">Zebra mussel</name>
    <name type="synonym">Mytilus polymorpha</name>
    <dbReference type="NCBI Taxonomy" id="45954"/>
    <lineage>
        <taxon>Eukaryota</taxon>
        <taxon>Metazoa</taxon>
        <taxon>Spiralia</taxon>
        <taxon>Lophotrochozoa</taxon>
        <taxon>Mollusca</taxon>
        <taxon>Bivalvia</taxon>
        <taxon>Autobranchia</taxon>
        <taxon>Heteroconchia</taxon>
        <taxon>Euheterodonta</taxon>
        <taxon>Imparidentia</taxon>
        <taxon>Neoheterodontei</taxon>
        <taxon>Myida</taxon>
        <taxon>Dreissenoidea</taxon>
        <taxon>Dreissenidae</taxon>
        <taxon>Dreissena</taxon>
    </lineage>
</organism>
<protein>
    <submittedName>
        <fullName evidence="2">Uncharacterized protein</fullName>
    </submittedName>
</protein>